<dbReference type="Gene3D" id="3.40.50.1820">
    <property type="entry name" value="alpha/beta hydrolase"/>
    <property type="match status" value="1"/>
</dbReference>
<keyword evidence="8" id="KW-1185">Reference proteome</keyword>
<dbReference type="RefSeq" id="WP_097073371.1">
    <property type="nucleotide sequence ID" value="NZ_OBMQ01000005.1"/>
</dbReference>
<evidence type="ECO:0000256" key="2">
    <source>
        <dbReference type="ARBA" id="ARBA00012568"/>
    </source>
</evidence>
<dbReference type="OrthoDB" id="53505at2"/>
<name>A0A285SQQ9_9BACL</name>
<keyword evidence="4" id="KW-0378">Hydrolase</keyword>
<gene>
    <name evidence="7" type="ORF">SAMN05880501_105104</name>
</gene>
<dbReference type="InterPro" id="IPR022742">
    <property type="entry name" value="Hydrolase_4"/>
</dbReference>
<keyword evidence="3" id="KW-0963">Cytoplasm</keyword>
<dbReference type="GO" id="GO:0004177">
    <property type="term" value="F:aminopeptidase activity"/>
    <property type="evidence" value="ECO:0007669"/>
    <property type="project" value="UniProtKB-EC"/>
</dbReference>
<dbReference type="PANTHER" id="PTHR43722">
    <property type="entry name" value="PROLINE IMINOPEPTIDASE"/>
    <property type="match status" value="1"/>
</dbReference>
<dbReference type="Proteomes" id="UP000219636">
    <property type="component" value="Unassembled WGS sequence"/>
</dbReference>
<evidence type="ECO:0000256" key="4">
    <source>
        <dbReference type="ARBA" id="ARBA00022801"/>
    </source>
</evidence>
<dbReference type="InterPro" id="IPR005944">
    <property type="entry name" value="Pro_iminopeptidase"/>
</dbReference>
<dbReference type="InterPro" id="IPR002410">
    <property type="entry name" value="Peptidase_S33"/>
</dbReference>
<dbReference type="GO" id="GO:0006508">
    <property type="term" value="P:proteolysis"/>
    <property type="evidence" value="ECO:0007669"/>
    <property type="project" value="InterPro"/>
</dbReference>
<dbReference type="EC" id="3.4.11.5" evidence="2"/>
<dbReference type="EMBL" id="OBMQ01000005">
    <property type="protein sequence ID" value="SOC08567.1"/>
    <property type="molecule type" value="Genomic_DNA"/>
</dbReference>
<feature type="domain" description="Serine aminopeptidase S33" evidence="6">
    <location>
        <begin position="100"/>
        <end position="344"/>
    </location>
</feature>
<organism evidence="7 8">
    <name type="scientific">Ureibacillus xyleni</name>
    <dbReference type="NCBI Taxonomy" id="614648"/>
    <lineage>
        <taxon>Bacteria</taxon>
        <taxon>Bacillati</taxon>
        <taxon>Bacillota</taxon>
        <taxon>Bacilli</taxon>
        <taxon>Bacillales</taxon>
        <taxon>Caryophanaceae</taxon>
        <taxon>Ureibacillus</taxon>
    </lineage>
</organism>
<evidence type="ECO:0000313" key="8">
    <source>
        <dbReference type="Proteomes" id="UP000219636"/>
    </source>
</evidence>
<protein>
    <recommendedName>
        <fullName evidence="2">prolyl aminopeptidase</fullName>
        <ecNumber evidence="2">3.4.11.5</ecNumber>
    </recommendedName>
    <alternativeName>
        <fullName evidence="5">Prolyl aminopeptidase</fullName>
    </alternativeName>
</protein>
<evidence type="ECO:0000256" key="3">
    <source>
        <dbReference type="ARBA" id="ARBA00022490"/>
    </source>
</evidence>
<evidence type="ECO:0000256" key="1">
    <source>
        <dbReference type="ARBA" id="ARBA00001585"/>
    </source>
</evidence>
<reference evidence="8" key="1">
    <citation type="submission" date="2017-08" db="EMBL/GenBank/DDBJ databases">
        <authorList>
            <person name="Varghese N."/>
            <person name="Submissions S."/>
        </authorList>
    </citation>
    <scope>NUCLEOTIDE SEQUENCE [LARGE SCALE GENOMIC DNA]</scope>
    <source>
        <strain evidence="8">JC22</strain>
    </source>
</reference>
<dbReference type="Pfam" id="PF12146">
    <property type="entry name" value="Hydrolase_4"/>
    <property type="match status" value="1"/>
</dbReference>
<dbReference type="PRINTS" id="PR00793">
    <property type="entry name" value="PROAMNOPTASE"/>
</dbReference>
<comment type="catalytic activity">
    <reaction evidence="1">
        <text>Release of N-terminal proline from a peptide.</text>
        <dbReference type="EC" id="3.4.11.5"/>
    </reaction>
</comment>
<evidence type="ECO:0000313" key="7">
    <source>
        <dbReference type="EMBL" id="SOC08567.1"/>
    </source>
</evidence>
<dbReference type="AlphaFoldDB" id="A0A285SQQ9"/>
<evidence type="ECO:0000256" key="5">
    <source>
        <dbReference type="ARBA" id="ARBA00029605"/>
    </source>
</evidence>
<proteinExistence type="predicted"/>
<sequence>MVFTLKLLKVVCILVLVLVVLLLAIRAVNQYLIAKEGNKLEANGGLSELVELEVNGTKQYLLLEGKKKEKPIILFLHGGPGQPFPFGVSARGAFPQITEDFIAVYYDQRGSGKSYHKDIPLDSMNIEQFVKDTDVIVDYLLERFDRENVIIAGVSWGSIIGTKYSQSYPTKVHAYIGISQFVNDVENQKRAKEWLTEIASSEKNEKMLNDMESLEEPPYFDEKDKMLSKYISKYGGDNYSDQFVEKASIYGLIAPSLISPDYTLIDLYKAMISGATFSLFKAKDLQKEMKQLNLVEEVRELQVPVYIFQGKHDKITNYELTKEYTESLIAPAGKEIITLEQSAHYPNGNDLELIFTKLKEISLKEF</sequence>
<dbReference type="SUPFAM" id="SSF53474">
    <property type="entry name" value="alpha/beta-Hydrolases"/>
    <property type="match status" value="1"/>
</dbReference>
<dbReference type="GO" id="GO:0005737">
    <property type="term" value="C:cytoplasm"/>
    <property type="evidence" value="ECO:0007669"/>
    <property type="project" value="InterPro"/>
</dbReference>
<evidence type="ECO:0000259" key="6">
    <source>
        <dbReference type="Pfam" id="PF12146"/>
    </source>
</evidence>
<accession>A0A285SQQ9</accession>
<dbReference type="InterPro" id="IPR029058">
    <property type="entry name" value="AB_hydrolase_fold"/>
</dbReference>
<dbReference type="PANTHER" id="PTHR43722:SF1">
    <property type="entry name" value="PROLINE IMINOPEPTIDASE"/>
    <property type="match status" value="1"/>
</dbReference>